<dbReference type="Proteomes" id="UP001431572">
    <property type="component" value="Chromosome 1"/>
</dbReference>
<feature type="domain" description="Histidine kinase/HSP90-like ATPase" evidence="10">
    <location>
        <begin position="321"/>
        <end position="414"/>
    </location>
</feature>
<dbReference type="AlphaFoldDB" id="A0A8T7M2X0"/>
<dbReference type="SUPFAM" id="SSF55874">
    <property type="entry name" value="ATPase domain of HSP90 chaperone/DNA topoisomerase II/histidine kinase"/>
    <property type="match status" value="1"/>
</dbReference>
<dbReference type="Gene3D" id="3.30.565.10">
    <property type="entry name" value="Histidine kinase-like ATPase, C-terminal domain"/>
    <property type="match status" value="1"/>
</dbReference>
<keyword evidence="6" id="KW-1133">Transmembrane helix</keyword>
<keyword evidence="8" id="KW-0472">Membrane</keyword>
<feature type="compositionally biased region" description="Polar residues" evidence="9">
    <location>
        <begin position="14"/>
        <end position="24"/>
    </location>
</feature>
<accession>A0A8T7M2X0</accession>
<evidence type="ECO:0000259" key="11">
    <source>
        <dbReference type="Pfam" id="PF07730"/>
    </source>
</evidence>
<evidence type="ECO:0000313" key="14">
    <source>
        <dbReference type="Proteomes" id="UP000521676"/>
    </source>
</evidence>
<evidence type="ECO:0000256" key="4">
    <source>
        <dbReference type="ARBA" id="ARBA00022692"/>
    </source>
</evidence>
<name>A0A8T7M2X0_9CHLR</name>
<keyword evidence="5 12" id="KW-0418">Kinase</keyword>
<evidence type="ECO:0000313" key="15">
    <source>
        <dbReference type="Proteomes" id="UP001431572"/>
    </source>
</evidence>
<comment type="subcellular location">
    <subcellularLocation>
        <location evidence="1">Cell membrane</location>
        <topology evidence="1">Multi-pass membrane protein</topology>
    </subcellularLocation>
</comment>
<evidence type="ECO:0000313" key="12">
    <source>
        <dbReference type="EMBL" id="NWJ45015.1"/>
    </source>
</evidence>
<dbReference type="EMBL" id="CP128399">
    <property type="protein sequence ID" value="WJW66896.1"/>
    <property type="molecule type" value="Genomic_DNA"/>
</dbReference>
<dbReference type="EMBL" id="JACATZ010000001">
    <property type="protein sequence ID" value="NWJ45015.1"/>
    <property type="molecule type" value="Genomic_DNA"/>
</dbReference>
<dbReference type="InterPro" id="IPR003594">
    <property type="entry name" value="HATPase_dom"/>
</dbReference>
<keyword evidence="7" id="KW-0902">Two-component regulatory system</keyword>
<keyword evidence="2" id="KW-1003">Cell membrane</keyword>
<proteinExistence type="predicted"/>
<evidence type="ECO:0000256" key="1">
    <source>
        <dbReference type="ARBA" id="ARBA00004651"/>
    </source>
</evidence>
<sequence length="425" mass="47420">MQSGDPGLKMPEGANNTPNASGKATNNAVDALVENSSVARSFQSEVGDTLLSRASDLVSIQLKQLRELSGAARQLVEDTAKERQNLYQIREEINYRIRYLDTTDQLEKKKPRTHSRKAEKPPIGNLSAAEKESRRRVLNEKQAKLEVRESELSMAQNDLEDASRRIELLVRQLEIAGSHLIRTSNSSVTAIVDPNSDPLEIALRAQMVQGQEDERGRLAREMHDGPAQVLSNAVMRLEHSTNLLRNNRSEVQKELENLTGVMRESLYEMRRFMFNLQPRTLLQHGLSRTLQEYCTDFANIYALEIDLDLPDFSGLLDVNQEMAVFRIVQETLQNIRKHAEARKVHIYGTRDGDGLISVIIRDDGKGFQYQLVQPSLSKGAGIPGMRERAEFAGGFLKIISAAGAGTQVVLRVKPTGSGKKPAGTH</sequence>
<evidence type="ECO:0000256" key="9">
    <source>
        <dbReference type="SAM" id="MobiDB-lite"/>
    </source>
</evidence>
<feature type="domain" description="Signal transduction histidine kinase subgroup 3 dimerisation and phosphoacceptor" evidence="11">
    <location>
        <begin position="214"/>
        <end position="281"/>
    </location>
</feature>
<keyword evidence="15" id="KW-1185">Reference proteome</keyword>
<gene>
    <name evidence="12" type="ORF">HXX08_03965</name>
    <name evidence="13" type="ORF">OZ401_000141</name>
</gene>
<evidence type="ECO:0000313" key="13">
    <source>
        <dbReference type="EMBL" id="WJW66896.1"/>
    </source>
</evidence>
<keyword evidence="3" id="KW-0808">Transferase</keyword>
<dbReference type="GO" id="GO:0005886">
    <property type="term" value="C:plasma membrane"/>
    <property type="evidence" value="ECO:0007669"/>
    <property type="project" value="UniProtKB-SubCell"/>
</dbReference>
<dbReference type="GO" id="GO:0046983">
    <property type="term" value="F:protein dimerization activity"/>
    <property type="evidence" value="ECO:0007669"/>
    <property type="project" value="InterPro"/>
</dbReference>
<organism evidence="12 14">
    <name type="scientific">Candidatus Chlorohelix allophototropha</name>
    <dbReference type="NCBI Taxonomy" id="3003348"/>
    <lineage>
        <taxon>Bacteria</taxon>
        <taxon>Bacillati</taxon>
        <taxon>Chloroflexota</taxon>
        <taxon>Chloroflexia</taxon>
        <taxon>Candidatus Chloroheliales</taxon>
        <taxon>Candidatus Chloroheliaceae</taxon>
        <taxon>Candidatus Chlorohelix</taxon>
    </lineage>
</organism>
<dbReference type="Proteomes" id="UP000521676">
    <property type="component" value="Unassembled WGS sequence"/>
</dbReference>
<evidence type="ECO:0000256" key="8">
    <source>
        <dbReference type="ARBA" id="ARBA00023136"/>
    </source>
</evidence>
<dbReference type="CDD" id="cd16917">
    <property type="entry name" value="HATPase_UhpB-NarQ-NarX-like"/>
    <property type="match status" value="1"/>
</dbReference>
<dbReference type="InterPro" id="IPR050482">
    <property type="entry name" value="Sensor_HK_TwoCompSys"/>
</dbReference>
<dbReference type="PANTHER" id="PTHR24421">
    <property type="entry name" value="NITRATE/NITRITE SENSOR PROTEIN NARX-RELATED"/>
    <property type="match status" value="1"/>
</dbReference>
<evidence type="ECO:0000256" key="3">
    <source>
        <dbReference type="ARBA" id="ARBA00022679"/>
    </source>
</evidence>
<evidence type="ECO:0000256" key="7">
    <source>
        <dbReference type="ARBA" id="ARBA00023012"/>
    </source>
</evidence>
<dbReference type="Gene3D" id="1.20.5.1930">
    <property type="match status" value="1"/>
</dbReference>
<evidence type="ECO:0000259" key="10">
    <source>
        <dbReference type="Pfam" id="PF02518"/>
    </source>
</evidence>
<protein>
    <submittedName>
        <fullName evidence="12 13">Histidine kinase</fullName>
    </submittedName>
</protein>
<reference evidence="13" key="2">
    <citation type="journal article" date="2024" name="Nature">
        <title>Anoxygenic phototroph of the Chloroflexota uses a type I reaction centre.</title>
        <authorList>
            <person name="Tsuji J.M."/>
            <person name="Shaw N.A."/>
            <person name="Nagashima S."/>
            <person name="Venkiteswaran J.J."/>
            <person name="Schiff S.L."/>
            <person name="Watanabe T."/>
            <person name="Fukui M."/>
            <person name="Hanada S."/>
            <person name="Tank M."/>
            <person name="Neufeld J.D."/>
        </authorList>
    </citation>
    <scope>NUCLEOTIDE SEQUENCE</scope>
    <source>
        <strain evidence="13">L227-S17</strain>
    </source>
</reference>
<dbReference type="RefSeq" id="WP_341468789.1">
    <property type="nucleotide sequence ID" value="NZ_CP128399.1"/>
</dbReference>
<dbReference type="InterPro" id="IPR036890">
    <property type="entry name" value="HATPase_C_sf"/>
</dbReference>
<evidence type="ECO:0000256" key="2">
    <source>
        <dbReference type="ARBA" id="ARBA00022475"/>
    </source>
</evidence>
<evidence type="ECO:0000256" key="5">
    <source>
        <dbReference type="ARBA" id="ARBA00022777"/>
    </source>
</evidence>
<dbReference type="PANTHER" id="PTHR24421:SF37">
    <property type="entry name" value="SENSOR HISTIDINE KINASE NARS"/>
    <property type="match status" value="1"/>
</dbReference>
<keyword evidence="4" id="KW-0812">Transmembrane</keyword>
<dbReference type="Pfam" id="PF07730">
    <property type="entry name" value="HisKA_3"/>
    <property type="match status" value="1"/>
</dbReference>
<dbReference type="InterPro" id="IPR011712">
    <property type="entry name" value="Sig_transdc_His_kin_sub3_dim/P"/>
</dbReference>
<evidence type="ECO:0000256" key="6">
    <source>
        <dbReference type="ARBA" id="ARBA00022989"/>
    </source>
</evidence>
<dbReference type="Pfam" id="PF02518">
    <property type="entry name" value="HATPase_c"/>
    <property type="match status" value="1"/>
</dbReference>
<feature type="region of interest" description="Disordered" evidence="9">
    <location>
        <begin position="1"/>
        <end position="24"/>
    </location>
</feature>
<reference evidence="12 14" key="1">
    <citation type="submission" date="2020-06" db="EMBL/GenBank/DDBJ databases">
        <title>Anoxygenic phototrophic Chloroflexota member uses a Type I reaction center.</title>
        <authorList>
            <person name="Tsuji J.M."/>
            <person name="Shaw N.A."/>
            <person name="Nagashima S."/>
            <person name="Venkiteswaran J."/>
            <person name="Schiff S.L."/>
            <person name="Hanada S."/>
            <person name="Tank M."/>
            <person name="Neufeld J.D."/>
        </authorList>
    </citation>
    <scope>NUCLEOTIDE SEQUENCE [LARGE SCALE GENOMIC DNA]</scope>
    <source>
        <strain evidence="12">L227-S17</strain>
    </source>
</reference>
<dbReference type="GO" id="GO:0000155">
    <property type="term" value="F:phosphorelay sensor kinase activity"/>
    <property type="evidence" value="ECO:0007669"/>
    <property type="project" value="InterPro"/>
</dbReference>
<feature type="region of interest" description="Disordered" evidence="9">
    <location>
        <begin position="106"/>
        <end position="135"/>
    </location>
</feature>